<dbReference type="OrthoDB" id="1737382at2759"/>
<comment type="caution">
    <text evidence="3">The sequence shown here is derived from an EMBL/GenBank/DDBJ whole genome shotgun (WGS) entry which is preliminary data.</text>
</comment>
<dbReference type="InterPro" id="IPR055278">
    <property type="entry name" value="CDC48c"/>
</dbReference>
<evidence type="ECO:0000313" key="3">
    <source>
        <dbReference type="EMBL" id="PON57237.1"/>
    </source>
</evidence>
<dbReference type="InParanoid" id="A0A2P5C873"/>
<feature type="compositionally biased region" description="Acidic residues" evidence="1">
    <location>
        <begin position="86"/>
        <end position="96"/>
    </location>
</feature>
<evidence type="ECO:0000256" key="1">
    <source>
        <dbReference type="SAM" id="MobiDB-lite"/>
    </source>
</evidence>
<reference evidence="4" key="1">
    <citation type="submission" date="2016-06" db="EMBL/GenBank/DDBJ databases">
        <title>Parallel loss of symbiosis genes in relatives of nitrogen-fixing non-legume Parasponia.</title>
        <authorList>
            <person name="Van Velzen R."/>
            <person name="Holmer R."/>
            <person name="Bu F."/>
            <person name="Rutten L."/>
            <person name="Van Zeijl A."/>
            <person name="Liu W."/>
            <person name="Santuari L."/>
            <person name="Cao Q."/>
            <person name="Sharma T."/>
            <person name="Shen D."/>
            <person name="Roswanjaya Y."/>
            <person name="Wardhani T."/>
            <person name="Kalhor M.S."/>
            <person name="Jansen J."/>
            <person name="Van den Hoogen J."/>
            <person name="Gungor B."/>
            <person name="Hartog M."/>
            <person name="Hontelez J."/>
            <person name="Verver J."/>
            <person name="Yang W.-C."/>
            <person name="Schijlen E."/>
            <person name="Repin R."/>
            <person name="Schilthuizen M."/>
            <person name="Schranz E."/>
            <person name="Heidstra R."/>
            <person name="Miyata K."/>
            <person name="Fedorova E."/>
            <person name="Kohlen W."/>
            <person name="Bisseling T."/>
            <person name="Smit S."/>
            <person name="Geurts R."/>
        </authorList>
    </citation>
    <scope>NUCLEOTIDE SEQUENCE [LARGE SCALE GENOMIC DNA]</scope>
    <source>
        <strain evidence="4">cv. RG33-2</strain>
    </source>
</reference>
<feature type="compositionally biased region" description="Basic and acidic residues" evidence="1">
    <location>
        <begin position="163"/>
        <end position="173"/>
    </location>
</feature>
<accession>A0A2P5C873</accession>
<evidence type="ECO:0000313" key="4">
    <source>
        <dbReference type="Proteomes" id="UP000237000"/>
    </source>
</evidence>
<protein>
    <submittedName>
        <fullName evidence="3">ATPase, AAA-type, core</fullName>
    </submittedName>
</protein>
<dbReference type="PANTHER" id="PTHR48470">
    <property type="entry name" value="CELL DIVISION CONTROL PROTEIN 48 C ISOFORM 1"/>
    <property type="match status" value="1"/>
</dbReference>
<feature type="region of interest" description="Disordered" evidence="1">
    <location>
        <begin position="70"/>
        <end position="256"/>
    </location>
</feature>
<proteinExistence type="predicted"/>
<dbReference type="STRING" id="63057.A0A2P5C873"/>
<dbReference type="AlphaFoldDB" id="A0A2P5C873"/>
<dbReference type="Pfam" id="PF00004">
    <property type="entry name" value="AAA"/>
    <property type="match status" value="1"/>
</dbReference>
<dbReference type="Gene3D" id="3.40.50.300">
    <property type="entry name" value="P-loop containing nucleotide triphosphate hydrolases"/>
    <property type="match status" value="1"/>
</dbReference>
<dbReference type="GO" id="GO:0005524">
    <property type="term" value="F:ATP binding"/>
    <property type="evidence" value="ECO:0007669"/>
    <property type="project" value="InterPro"/>
</dbReference>
<dbReference type="PANTHER" id="PTHR48470:SF1">
    <property type="entry name" value="CELL DIVISION CONTROL PROTEIN 48 C ISOFORM 1"/>
    <property type="match status" value="1"/>
</dbReference>
<feature type="compositionally biased region" description="Basic residues" evidence="1">
    <location>
        <begin position="199"/>
        <end position="208"/>
    </location>
</feature>
<dbReference type="Proteomes" id="UP000237000">
    <property type="component" value="Unassembled WGS sequence"/>
</dbReference>
<gene>
    <name evidence="3" type="ORF">TorRG33x02_294150</name>
</gene>
<feature type="compositionally biased region" description="Basic and acidic residues" evidence="1">
    <location>
        <begin position="209"/>
        <end position="222"/>
    </location>
</feature>
<keyword evidence="4" id="KW-1185">Reference proteome</keyword>
<feature type="domain" description="ATPase AAA-type core" evidence="2">
    <location>
        <begin position="298"/>
        <end position="334"/>
    </location>
</feature>
<dbReference type="InterPro" id="IPR027417">
    <property type="entry name" value="P-loop_NTPase"/>
</dbReference>
<dbReference type="SUPFAM" id="SSF52540">
    <property type="entry name" value="P-loop containing nucleoside triphosphate hydrolases"/>
    <property type="match status" value="1"/>
</dbReference>
<dbReference type="InterPro" id="IPR003959">
    <property type="entry name" value="ATPase_AAA_core"/>
</dbReference>
<dbReference type="EMBL" id="JXTC01000399">
    <property type="protein sequence ID" value="PON57237.1"/>
    <property type="molecule type" value="Genomic_DNA"/>
</dbReference>
<dbReference type="GO" id="GO:0016887">
    <property type="term" value="F:ATP hydrolysis activity"/>
    <property type="evidence" value="ECO:0007669"/>
    <property type="project" value="InterPro"/>
</dbReference>
<organism evidence="3 4">
    <name type="scientific">Trema orientale</name>
    <name type="common">Charcoal tree</name>
    <name type="synonym">Celtis orientalis</name>
    <dbReference type="NCBI Taxonomy" id="63057"/>
    <lineage>
        <taxon>Eukaryota</taxon>
        <taxon>Viridiplantae</taxon>
        <taxon>Streptophyta</taxon>
        <taxon>Embryophyta</taxon>
        <taxon>Tracheophyta</taxon>
        <taxon>Spermatophyta</taxon>
        <taxon>Magnoliopsida</taxon>
        <taxon>eudicotyledons</taxon>
        <taxon>Gunneridae</taxon>
        <taxon>Pentapetalae</taxon>
        <taxon>rosids</taxon>
        <taxon>fabids</taxon>
        <taxon>Rosales</taxon>
        <taxon>Cannabaceae</taxon>
        <taxon>Trema</taxon>
    </lineage>
</organism>
<name>A0A2P5C873_TREOI</name>
<evidence type="ECO:0000259" key="2">
    <source>
        <dbReference type="Pfam" id="PF00004"/>
    </source>
</evidence>
<feature type="compositionally biased region" description="Basic and acidic residues" evidence="1">
    <location>
        <begin position="112"/>
        <end position="127"/>
    </location>
</feature>
<sequence>MRKRSGGGGGGGSFSQSMRHILRRRVCSYEQLDSATANEIAEHLRSFYPDYHRIKLQSLTKIVEQTLASIRRLPPQTPPPTQTLSFDDDDDEEEEDEGRKKPKRGGSEDSEERLQRLEEVRLREIRRNGRAGPSVESPSSEEEEEEQSEHSDEADLTSEDAVYGEKVERRYDLTKSLLRVTYGESAKSKKEEEEEAAARRKKKKKKKEKNVEMELPGPDKDGFTVVTRRKKSPPKNKEDRASSSGSLNVEATKRNRRPRFKDLGGMKEVLKELEMEVLVPFYHPQLPRWLGIRPISGILLHGPPGCGKTRLAHAIANETGVPFYKICATELVTGISGKISTAYLVFNSKDLTMRKC</sequence>